<evidence type="ECO:0000256" key="1">
    <source>
        <dbReference type="SAM" id="Phobius"/>
    </source>
</evidence>
<feature type="transmembrane region" description="Helical" evidence="1">
    <location>
        <begin position="52"/>
        <end position="72"/>
    </location>
</feature>
<comment type="caution">
    <text evidence="2">The sequence shown here is derived from an EMBL/GenBank/DDBJ whole genome shotgun (WGS) entry which is preliminary data.</text>
</comment>
<protein>
    <submittedName>
        <fullName evidence="2">GPR157</fullName>
    </submittedName>
</protein>
<keyword evidence="1" id="KW-0812">Transmembrane</keyword>
<dbReference type="OrthoDB" id="6138721at2759"/>
<proteinExistence type="predicted"/>
<dbReference type="Proteomes" id="UP000683360">
    <property type="component" value="Unassembled WGS sequence"/>
</dbReference>
<organism evidence="2 3">
    <name type="scientific">Mytilus edulis</name>
    <name type="common">Blue mussel</name>
    <dbReference type="NCBI Taxonomy" id="6550"/>
    <lineage>
        <taxon>Eukaryota</taxon>
        <taxon>Metazoa</taxon>
        <taxon>Spiralia</taxon>
        <taxon>Lophotrochozoa</taxon>
        <taxon>Mollusca</taxon>
        <taxon>Bivalvia</taxon>
        <taxon>Autobranchia</taxon>
        <taxon>Pteriomorphia</taxon>
        <taxon>Mytilida</taxon>
        <taxon>Mytiloidea</taxon>
        <taxon>Mytilidae</taxon>
        <taxon>Mytilinae</taxon>
        <taxon>Mytilus</taxon>
    </lineage>
</organism>
<keyword evidence="1" id="KW-0472">Membrane</keyword>
<feature type="transmembrane region" description="Helical" evidence="1">
    <location>
        <begin position="101"/>
        <end position="121"/>
    </location>
</feature>
<sequence>MDTQCDLFCVVQSFVCATASMWSFFWNTVIAIHICVALVYCRHGSWPWKMKIFTHSVCWLVPLSITIAAVRMSENDVKRRRHNIRHFSEVSERLRAEDENYLYLWLIGYCLRIWGTCRFFLYALRRHTGNPLSHFNSTDDVFLHLQSFGDSAQAFCTCILFCFIDRTTRHHLYKNCVAKKSDEEELRPIIIEKTNINYSV</sequence>
<evidence type="ECO:0000313" key="2">
    <source>
        <dbReference type="EMBL" id="CAG2238175.1"/>
    </source>
</evidence>
<reference evidence="2" key="1">
    <citation type="submission" date="2021-03" db="EMBL/GenBank/DDBJ databases">
        <authorList>
            <person name="Bekaert M."/>
        </authorList>
    </citation>
    <scope>NUCLEOTIDE SEQUENCE</scope>
</reference>
<gene>
    <name evidence="2" type="ORF">MEDL_50568</name>
</gene>
<keyword evidence="3" id="KW-1185">Reference proteome</keyword>
<accession>A0A8S3TX04</accession>
<keyword evidence="1" id="KW-1133">Transmembrane helix</keyword>
<evidence type="ECO:0000313" key="3">
    <source>
        <dbReference type="Proteomes" id="UP000683360"/>
    </source>
</evidence>
<dbReference type="Gene3D" id="1.20.1070.10">
    <property type="entry name" value="Rhodopsin 7-helix transmembrane proteins"/>
    <property type="match status" value="1"/>
</dbReference>
<dbReference type="AlphaFoldDB" id="A0A8S3TX04"/>
<feature type="transmembrane region" description="Helical" evidence="1">
    <location>
        <begin position="7"/>
        <end position="40"/>
    </location>
</feature>
<name>A0A8S3TX04_MYTED</name>
<dbReference type="EMBL" id="CAJPWZ010002417">
    <property type="protein sequence ID" value="CAG2238175.1"/>
    <property type="molecule type" value="Genomic_DNA"/>
</dbReference>
<feature type="transmembrane region" description="Helical" evidence="1">
    <location>
        <begin position="141"/>
        <end position="164"/>
    </location>
</feature>